<dbReference type="Proteomes" id="UP000789759">
    <property type="component" value="Unassembled WGS sequence"/>
</dbReference>
<organism evidence="1 2">
    <name type="scientific">Cetraspora pellucida</name>
    <dbReference type="NCBI Taxonomy" id="1433469"/>
    <lineage>
        <taxon>Eukaryota</taxon>
        <taxon>Fungi</taxon>
        <taxon>Fungi incertae sedis</taxon>
        <taxon>Mucoromycota</taxon>
        <taxon>Glomeromycotina</taxon>
        <taxon>Glomeromycetes</taxon>
        <taxon>Diversisporales</taxon>
        <taxon>Gigasporaceae</taxon>
        <taxon>Cetraspora</taxon>
    </lineage>
</organism>
<gene>
    <name evidence="1" type="ORF">CPELLU_LOCUS13347</name>
</gene>
<dbReference type="SUPFAM" id="SSF53098">
    <property type="entry name" value="Ribonuclease H-like"/>
    <property type="match status" value="1"/>
</dbReference>
<name>A0A9N9IC48_9GLOM</name>
<dbReference type="EMBL" id="CAJVQA010014079">
    <property type="protein sequence ID" value="CAG8728790.1"/>
    <property type="molecule type" value="Genomic_DNA"/>
</dbReference>
<dbReference type="InterPro" id="IPR012337">
    <property type="entry name" value="RNaseH-like_sf"/>
</dbReference>
<evidence type="ECO:0000313" key="1">
    <source>
        <dbReference type="EMBL" id="CAG8728790.1"/>
    </source>
</evidence>
<protein>
    <submittedName>
        <fullName evidence="1">20588_t:CDS:1</fullName>
    </submittedName>
</protein>
<keyword evidence="2" id="KW-1185">Reference proteome</keyword>
<comment type="caution">
    <text evidence="1">The sequence shown here is derived from an EMBL/GenBank/DDBJ whole genome shotgun (WGS) entry which is preliminary data.</text>
</comment>
<dbReference type="PANTHER" id="PTHR46880">
    <property type="entry name" value="RAS-ASSOCIATING DOMAIN-CONTAINING PROTEIN"/>
    <property type="match status" value="1"/>
</dbReference>
<accession>A0A9N9IC48</accession>
<dbReference type="PANTHER" id="PTHR46880:SF5">
    <property type="entry name" value="DUF4371 DOMAIN-CONTAINING PROTEIN"/>
    <property type="match status" value="1"/>
</dbReference>
<dbReference type="AlphaFoldDB" id="A0A9N9IC48"/>
<proteinExistence type="predicted"/>
<sequence length="339" mass="38999">MHCVYLCAKKHLAIEAYPNLIELTNLQAQNKTELVYNKPSITVAPPIFGPKKASLDTMSEFNQLSNYATYNNSKAGADFLHAIATVIEENILAEHIVKNMSVLRYLGLIELDETNAETIVNNLQKFFIAKMLDTQKLMHFGSNEINPFMTNCHCIAHRLNLVGKDSADEQHLKLFQSLDNEDPQLAILHVISTRWLSLSNAVSNLHQIIFSIKDALYNKALNDFCIKTRQRANTLYNDIDSEFILATKYLADILSIISDTIEYDELPSVFKEFAISFIKNLCQRFPNVENEIQLLELLKEWREVKLVLKNYKELDFVEGWKRIFDSSKFLILYPNITEI</sequence>
<reference evidence="1" key="1">
    <citation type="submission" date="2021-06" db="EMBL/GenBank/DDBJ databases">
        <authorList>
            <person name="Kallberg Y."/>
            <person name="Tangrot J."/>
            <person name="Rosling A."/>
        </authorList>
    </citation>
    <scope>NUCLEOTIDE SEQUENCE</scope>
    <source>
        <strain evidence="1">FL966</strain>
    </source>
</reference>
<evidence type="ECO:0000313" key="2">
    <source>
        <dbReference type="Proteomes" id="UP000789759"/>
    </source>
</evidence>
<feature type="non-terminal residue" evidence="1">
    <location>
        <position position="339"/>
    </location>
</feature>
<dbReference type="OrthoDB" id="2409757at2759"/>